<organism evidence="2 3">
    <name type="scientific">Winogradskyella endarachnes</name>
    <dbReference type="NCBI Taxonomy" id="2681965"/>
    <lineage>
        <taxon>Bacteria</taxon>
        <taxon>Pseudomonadati</taxon>
        <taxon>Bacteroidota</taxon>
        <taxon>Flavobacteriia</taxon>
        <taxon>Flavobacteriales</taxon>
        <taxon>Flavobacteriaceae</taxon>
        <taxon>Winogradskyella</taxon>
    </lineage>
</organism>
<dbReference type="SUPFAM" id="SSF53448">
    <property type="entry name" value="Nucleotide-diphospho-sugar transferases"/>
    <property type="match status" value="1"/>
</dbReference>
<dbReference type="Pfam" id="PF00535">
    <property type="entry name" value="Glycos_transf_2"/>
    <property type="match status" value="1"/>
</dbReference>
<protein>
    <submittedName>
        <fullName evidence="2">Glycosyltransferase</fullName>
    </submittedName>
</protein>
<dbReference type="CDD" id="cd00761">
    <property type="entry name" value="Glyco_tranf_GTA_type"/>
    <property type="match status" value="1"/>
</dbReference>
<keyword evidence="3" id="KW-1185">Reference proteome</keyword>
<dbReference type="PANTHER" id="PTHR22916">
    <property type="entry name" value="GLYCOSYLTRANSFERASE"/>
    <property type="match status" value="1"/>
</dbReference>
<gene>
    <name evidence="2" type="ORF">GN138_11405</name>
</gene>
<proteinExistence type="predicted"/>
<accession>A0A6L6UE57</accession>
<dbReference type="InterPro" id="IPR001173">
    <property type="entry name" value="Glyco_trans_2-like"/>
</dbReference>
<dbReference type="EMBL" id="WOWS01000004">
    <property type="protein sequence ID" value="MUU79054.1"/>
    <property type="molecule type" value="Genomic_DNA"/>
</dbReference>
<dbReference type="InterPro" id="IPR029044">
    <property type="entry name" value="Nucleotide-diphossugar_trans"/>
</dbReference>
<dbReference type="Proteomes" id="UP000478208">
    <property type="component" value="Unassembled WGS sequence"/>
</dbReference>
<reference evidence="2 3" key="1">
    <citation type="submission" date="2019-12" db="EMBL/GenBank/DDBJ databases">
        <authorList>
            <person name="Li J."/>
        </authorList>
    </citation>
    <scope>NUCLEOTIDE SEQUENCE [LARGE SCALE GENOMIC DNA]</scope>
    <source>
        <strain evidence="2 3">HL2-2</strain>
    </source>
</reference>
<dbReference type="AlphaFoldDB" id="A0A6L6UE57"/>
<feature type="domain" description="Glycosyltransferase 2-like" evidence="1">
    <location>
        <begin position="1"/>
        <end position="145"/>
    </location>
</feature>
<dbReference type="GO" id="GO:0016758">
    <property type="term" value="F:hexosyltransferase activity"/>
    <property type="evidence" value="ECO:0007669"/>
    <property type="project" value="UniProtKB-ARBA"/>
</dbReference>
<comment type="caution">
    <text evidence="2">The sequence shown here is derived from an EMBL/GenBank/DDBJ whole genome shotgun (WGS) entry which is preliminary data.</text>
</comment>
<dbReference type="Gene3D" id="3.90.550.10">
    <property type="entry name" value="Spore Coat Polysaccharide Biosynthesis Protein SpsA, Chain A"/>
    <property type="match status" value="1"/>
</dbReference>
<keyword evidence="2" id="KW-0808">Transferase</keyword>
<sequence length="247" mass="28457">MYNNAKVIKETISSVLSQSYSNWELLLIDDASSDETTTVLKPFTKSDSRIKVFQHKTNKGAAEARNLGTKMANGQYIAFLDADDLWLENKLELQVSQLTTNITDVSFGTYEWINSKGEPLHKRVEALKQLSYNKLLKANYIGNLTGIYNCEKLGKIYTKDLKKRQDWLLWLEAIKRSDKPAIGIQETIAYYRISEGSLSSNKVNLIKHNFNVYYKGLGYSYFKSSFYLIQFLFEHLFIKTRLIKSIA</sequence>
<dbReference type="PANTHER" id="PTHR22916:SF3">
    <property type="entry name" value="UDP-GLCNAC:BETAGAL BETA-1,3-N-ACETYLGLUCOSAMINYLTRANSFERASE-LIKE PROTEIN 1"/>
    <property type="match status" value="1"/>
</dbReference>
<name>A0A6L6UE57_9FLAO</name>
<evidence type="ECO:0000313" key="3">
    <source>
        <dbReference type="Proteomes" id="UP000478208"/>
    </source>
</evidence>
<evidence type="ECO:0000313" key="2">
    <source>
        <dbReference type="EMBL" id="MUU79054.1"/>
    </source>
</evidence>
<evidence type="ECO:0000259" key="1">
    <source>
        <dbReference type="Pfam" id="PF00535"/>
    </source>
</evidence>